<keyword evidence="3" id="KW-0813">Transport</keyword>
<dbReference type="GO" id="GO:0043190">
    <property type="term" value="C:ATP-binding cassette (ABC) transporter complex"/>
    <property type="evidence" value="ECO:0007669"/>
    <property type="project" value="InterPro"/>
</dbReference>
<feature type="transmembrane region" description="Helical" evidence="9">
    <location>
        <begin position="95"/>
        <end position="118"/>
    </location>
</feature>
<dbReference type="GO" id="GO:0055085">
    <property type="term" value="P:transmembrane transport"/>
    <property type="evidence" value="ECO:0007669"/>
    <property type="project" value="InterPro"/>
</dbReference>
<gene>
    <name evidence="10" type="ORF">VITFI_CDS2748</name>
</gene>
<feature type="transmembrane region" description="Helical" evidence="9">
    <location>
        <begin position="319"/>
        <end position="339"/>
    </location>
</feature>
<name>A0A221KHU2_VITFI</name>
<evidence type="ECO:0000256" key="6">
    <source>
        <dbReference type="ARBA" id="ARBA00022692"/>
    </source>
</evidence>
<feature type="transmembrane region" description="Helical" evidence="9">
    <location>
        <begin position="259"/>
        <end position="280"/>
    </location>
</feature>
<dbReference type="InterPro" id="IPR005495">
    <property type="entry name" value="LptG/LptF_permease"/>
</dbReference>
<evidence type="ECO:0000256" key="3">
    <source>
        <dbReference type="ARBA" id="ARBA00022448"/>
    </source>
</evidence>
<evidence type="ECO:0000256" key="9">
    <source>
        <dbReference type="SAM" id="Phobius"/>
    </source>
</evidence>
<feature type="transmembrane region" description="Helical" evidence="9">
    <location>
        <begin position="55"/>
        <end position="74"/>
    </location>
</feature>
<dbReference type="KEGG" id="vff:VITFI_CDS2748"/>
<evidence type="ECO:0000256" key="1">
    <source>
        <dbReference type="ARBA" id="ARBA00004429"/>
    </source>
</evidence>
<protein>
    <recommendedName>
        <fullName evidence="2">Lipopolysaccharide export system permease protein LptF</fullName>
    </recommendedName>
</protein>
<dbReference type="Pfam" id="PF03739">
    <property type="entry name" value="LptF_LptG"/>
    <property type="match status" value="1"/>
</dbReference>
<dbReference type="AlphaFoldDB" id="A0A221KHU2"/>
<dbReference type="EMBL" id="CP022423">
    <property type="protein sequence ID" value="ASM78525.1"/>
    <property type="molecule type" value="Genomic_DNA"/>
</dbReference>
<dbReference type="GO" id="GO:0015920">
    <property type="term" value="P:lipopolysaccharide transport"/>
    <property type="evidence" value="ECO:0007669"/>
    <property type="project" value="TreeGrafter"/>
</dbReference>
<proteinExistence type="predicted"/>
<keyword evidence="7 9" id="KW-1133">Transmembrane helix</keyword>
<dbReference type="PANTHER" id="PTHR33529">
    <property type="entry name" value="SLR0882 PROTEIN-RELATED"/>
    <property type="match status" value="1"/>
</dbReference>
<feature type="transmembrane region" description="Helical" evidence="9">
    <location>
        <begin position="292"/>
        <end position="313"/>
    </location>
</feature>
<comment type="subcellular location">
    <subcellularLocation>
        <location evidence="1">Cell inner membrane</location>
        <topology evidence="1">Multi-pass membrane protein</topology>
    </subcellularLocation>
</comment>
<evidence type="ECO:0000256" key="4">
    <source>
        <dbReference type="ARBA" id="ARBA00022475"/>
    </source>
</evidence>
<keyword evidence="8 9" id="KW-0472">Membrane</keyword>
<evidence type="ECO:0000313" key="11">
    <source>
        <dbReference type="Proteomes" id="UP000199729"/>
    </source>
</evidence>
<keyword evidence="11" id="KW-1185">Reference proteome</keyword>
<evidence type="ECO:0000256" key="8">
    <source>
        <dbReference type="ARBA" id="ARBA00023136"/>
    </source>
</evidence>
<keyword evidence="4" id="KW-1003">Cell membrane</keyword>
<evidence type="ECO:0000256" key="2">
    <source>
        <dbReference type="ARBA" id="ARBA00014213"/>
    </source>
</evidence>
<organism evidence="10 11">
    <name type="scientific">Vitreoscilla filiformis</name>
    <dbReference type="NCBI Taxonomy" id="63"/>
    <lineage>
        <taxon>Bacteria</taxon>
        <taxon>Pseudomonadati</taxon>
        <taxon>Pseudomonadota</taxon>
        <taxon>Betaproteobacteria</taxon>
        <taxon>Neisseriales</taxon>
        <taxon>Neisseriaceae</taxon>
        <taxon>Vitreoscilla</taxon>
    </lineage>
</organism>
<keyword evidence="5" id="KW-0997">Cell inner membrane</keyword>
<dbReference type="NCBIfam" id="TIGR04407">
    <property type="entry name" value="LptF_YjgP"/>
    <property type="match status" value="1"/>
</dbReference>
<dbReference type="InterPro" id="IPR030922">
    <property type="entry name" value="LptF"/>
</dbReference>
<evidence type="ECO:0000313" key="10">
    <source>
        <dbReference type="EMBL" id="ASM78525.1"/>
    </source>
</evidence>
<reference evidence="10 11" key="1">
    <citation type="submission" date="2017-07" db="EMBL/GenBank/DDBJ databases">
        <title>Complete Genome Sequence of the cosmetic ferment Vitreoscilla filiformis (ATCC15551).</title>
        <authorList>
            <person name="Contreras S."/>
            <person name="Sagory-Zalkind P."/>
            <person name="Blanquart H."/>
            <person name="Iltis A."/>
            <person name="Morand S.C."/>
        </authorList>
    </citation>
    <scope>NUCLEOTIDE SEQUENCE [LARGE SCALE GENOMIC DNA]</scope>
    <source>
        <strain evidence="10 11">ATCC 15551</strain>
    </source>
</reference>
<dbReference type="Proteomes" id="UP000199729">
    <property type="component" value="Chromosome"/>
</dbReference>
<sequence length="368" mass="40325">MRKELARTFGATLVVLLTIVLTMMLIRTLGLAAKGGVAAQDVVLVLVYTSLGYLPTLLALSLFVAIVISLGRMYRDSEMAIWFSSGIGLMRFVQPILRMSAPVLVLVGLMSLTVWPWVNEQINDLRQRYAQRSNLARVSPGSFQSSEDGTRVFFIERAGDLAEGSRNVFLLMRDARSESVTTASAGRVVEEDGQRLLKLDTGQRNEVNQRNGEHTRLKFEHLSVMVTPAQARAERERPPKATPTLELLERTDTRSQGELVWRVGTALSALNMVLLGIGTAASHPRRASNWSLLFALLGFVIYLNLLNLSQAWVASGRLGAAPALLGLHGGVFLLAWALIHWRGQTGGAGGPGAWLRRWRTALTGRATA</sequence>
<accession>A0A221KHU2</accession>
<keyword evidence="6 9" id="KW-0812">Transmembrane</keyword>
<evidence type="ECO:0000256" key="7">
    <source>
        <dbReference type="ARBA" id="ARBA00022989"/>
    </source>
</evidence>
<evidence type="ECO:0000256" key="5">
    <source>
        <dbReference type="ARBA" id="ARBA00022519"/>
    </source>
</evidence>
<dbReference type="PANTHER" id="PTHR33529:SF7">
    <property type="entry name" value="LIPOPOLYSACCHARIDE EXPORT SYSTEM PERMEASE PROTEIN LPTF"/>
    <property type="match status" value="1"/>
</dbReference>